<dbReference type="STRING" id="474960.SAMN05216180_0244"/>
<sequence>MKIVVIDGQGGGMGRSIVERLRTELPNAEIIAAGTNATATSSMLKAGASVGATGENAVVYNCAHSDIIIGPIGIILANAMLGEITPAMACAVATSNAKVVLIPVAKCHAHIVGIEEKPMSRYIEEAIGIVLGFYKA</sequence>
<accession>A0A1H7YUC6</accession>
<evidence type="ECO:0000313" key="1">
    <source>
        <dbReference type="EMBL" id="SEM49563.1"/>
    </source>
</evidence>
<dbReference type="RefSeq" id="WP_092750853.1">
    <property type="nucleotide sequence ID" value="NZ_FOCG01000001.1"/>
</dbReference>
<proteinExistence type="predicted"/>
<dbReference type="Pfam" id="PF12953">
    <property type="entry name" value="DUF3842"/>
    <property type="match status" value="1"/>
</dbReference>
<dbReference type="AlphaFoldDB" id="A0A1H7YUC6"/>
<evidence type="ECO:0000313" key="2">
    <source>
        <dbReference type="Proteomes" id="UP000199158"/>
    </source>
</evidence>
<dbReference type="OrthoDB" id="9797117at2"/>
<protein>
    <recommendedName>
        <fullName evidence="3">DUF3842 family protein</fullName>
    </recommendedName>
</protein>
<reference evidence="1 2" key="1">
    <citation type="submission" date="2016-10" db="EMBL/GenBank/DDBJ databases">
        <authorList>
            <person name="de Groot N.N."/>
        </authorList>
    </citation>
    <scope>NUCLEOTIDE SEQUENCE [LARGE SCALE GENOMIC DNA]</scope>
    <source>
        <strain evidence="1 2">CGMCC 1.5070</strain>
    </source>
</reference>
<organism evidence="1 2">
    <name type="scientific">Hydrogenoanaerobacterium saccharovorans</name>
    <dbReference type="NCBI Taxonomy" id="474960"/>
    <lineage>
        <taxon>Bacteria</taxon>
        <taxon>Bacillati</taxon>
        <taxon>Bacillota</taxon>
        <taxon>Clostridia</taxon>
        <taxon>Eubacteriales</taxon>
        <taxon>Oscillospiraceae</taxon>
        <taxon>Hydrogenoanaerobacterium</taxon>
    </lineage>
</organism>
<dbReference type="EMBL" id="FOCG01000001">
    <property type="protein sequence ID" value="SEM49563.1"/>
    <property type="molecule type" value="Genomic_DNA"/>
</dbReference>
<evidence type="ECO:0008006" key="3">
    <source>
        <dbReference type="Google" id="ProtNLM"/>
    </source>
</evidence>
<keyword evidence="2" id="KW-1185">Reference proteome</keyword>
<dbReference type="Proteomes" id="UP000199158">
    <property type="component" value="Unassembled WGS sequence"/>
</dbReference>
<dbReference type="InterPro" id="IPR024208">
    <property type="entry name" value="DUF3842"/>
</dbReference>
<name>A0A1H7YUC6_9FIRM</name>
<gene>
    <name evidence="1" type="ORF">SAMN05216180_0244</name>
</gene>